<accession>A0A0N7L8I1</accession>
<evidence type="ECO:0000313" key="3">
    <source>
        <dbReference type="Proteomes" id="UP000054928"/>
    </source>
</evidence>
<proteinExistence type="predicted"/>
<evidence type="ECO:0000313" key="2">
    <source>
        <dbReference type="EMBL" id="CEG49939.1"/>
    </source>
</evidence>
<feature type="compositionally biased region" description="Polar residues" evidence="1">
    <location>
        <begin position="101"/>
        <end position="110"/>
    </location>
</feature>
<keyword evidence="3" id="KW-1185">Reference proteome</keyword>
<feature type="region of interest" description="Disordered" evidence="1">
    <location>
        <begin position="188"/>
        <end position="217"/>
    </location>
</feature>
<name>A0A0N7L8I1_PLAHL</name>
<protein>
    <submittedName>
        <fullName evidence="2">Uncharacterized protein</fullName>
    </submittedName>
</protein>
<feature type="compositionally biased region" description="Basic and acidic residues" evidence="1">
    <location>
        <begin position="196"/>
        <end position="211"/>
    </location>
</feature>
<evidence type="ECO:0000256" key="1">
    <source>
        <dbReference type="SAM" id="MobiDB-lite"/>
    </source>
</evidence>
<organism evidence="2 3">
    <name type="scientific">Plasmopara halstedii</name>
    <name type="common">Downy mildew of sunflower</name>
    <dbReference type="NCBI Taxonomy" id="4781"/>
    <lineage>
        <taxon>Eukaryota</taxon>
        <taxon>Sar</taxon>
        <taxon>Stramenopiles</taxon>
        <taxon>Oomycota</taxon>
        <taxon>Peronosporomycetes</taxon>
        <taxon>Peronosporales</taxon>
        <taxon>Peronosporaceae</taxon>
        <taxon>Plasmopara</taxon>
    </lineage>
</organism>
<feature type="region of interest" description="Disordered" evidence="1">
    <location>
        <begin position="36"/>
        <end position="138"/>
    </location>
</feature>
<dbReference type="EMBL" id="CCYD01003101">
    <property type="protein sequence ID" value="CEG49939.1"/>
    <property type="molecule type" value="Genomic_DNA"/>
</dbReference>
<feature type="compositionally biased region" description="Basic and acidic residues" evidence="1">
    <location>
        <begin position="124"/>
        <end position="138"/>
    </location>
</feature>
<feature type="compositionally biased region" description="Basic and acidic residues" evidence="1">
    <location>
        <begin position="153"/>
        <end position="162"/>
    </location>
</feature>
<dbReference type="AlphaFoldDB" id="A0A0N7L8I1"/>
<dbReference type="OMA" id="WHETPFG"/>
<dbReference type="RefSeq" id="XP_024586308.1">
    <property type="nucleotide sequence ID" value="XM_024721183.1"/>
</dbReference>
<sequence length="217" mass="25152">MSDLMNHSRFPFDTNSEMLAVPSHLDDDEFFKDLPVLARNQRPTTQHREASTHSEKPDSRTREQKPKDHDNDPNKQSQMDKKHQMVDTDADKDNQLRRAFSSYTYSNSSIVDDKGRRVTSKRRRYEDSTGRLKAVHERQIEGKKLRTTWSRMGPDDEGKHEAMCSSGTPEEFEKLWHETPFGVAQKDTMAQQQLEQDPKKDGFKPLAKEAEATPMET</sequence>
<reference evidence="3" key="1">
    <citation type="submission" date="2014-09" db="EMBL/GenBank/DDBJ databases">
        <authorList>
            <person name="Sharma Rahul"/>
            <person name="Thines Marco"/>
        </authorList>
    </citation>
    <scope>NUCLEOTIDE SEQUENCE [LARGE SCALE GENOMIC DNA]</scope>
</reference>
<feature type="region of interest" description="Disordered" evidence="1">
    <location>
        <begin position="148"/>
        <end position="167"/>
    </location>
</feature>
<dbReference type="GeneID" id="36402729"/>
<dbReference type="Proteomes" id="UP000054928">
    <property type="component" value="Unassembled WGS sequence"/>
</dbReference>
<feature type="compositionally biased region" description="Basic and acidic residues" evidence="1">
    <location>
        <begin position="46"/>
        <end position="96"/>
    </location>
</feature>
<dbReference type="OrthoDB" id="163343at2759"/>